<proteinExistence type="inferred from homology"/>
<evidence type="ECO:0000313" key="3">
    <source>
        <dbReference type="EMBL" id="RGL08409.1"/>
    </source>
</evidence>
<feature type="domain" description="UspA" evidence="2">
    <location>
        <begin position="3"/>
        <end position="160"/>
    </location>
</feature>
<protein>
    <submittedName>
        <fullName evidence="3">Universal stress protein</fullName>
    </submittedName>
</protein>
<evidence type="ECO:0000313" key="4">
    <source>
        <dbReference type="Proteomes" id="UP000260943"/>
    </source>
</evidence>
<dbReference type="PANTHER" id="PTHR46268">
    <property type="entry name" value="STRESS RESPONSE PROTEIN NHAX"/>
    <property type="match status" value="1"/>
</dbReference>
<dbReference type="Proteomes" id="UP000260943">
    <property type="component" value="Unassembled WGS sequence"/>
</dbReference>
<dbReference type="AlphaFoldDB" id="A0A3E4QQ26"/>
<dbReference type="RefSeq" id="WP_117680014.1">
    <property type="nucleotide sequence ID" value="NZ_CAJJKC010000004.1"/>
</dbReference>
<gene>
    <name evidence="3" type="ORF">DXC81_08515</name>
</gene>
<evidence type="ECO:0000259" key="2">
    <source>
        <dbReference type="Pfam" id="PF00582"/>
    </source>
</evidence>
<comment type="similarity">
    <text evidence="1">Belongs to the universal stress protein A family.</text>
</comment>
<comment type="caution">
    <text evidence="3">The sequence shown here is derived from an EMBL/GenBank/DDBJ whole genome shotgun (WGS) entry which is preliminary data.</text>
</comment>
<dbReference type="InterPro" id="IPR006015">
    <property type="entry name" value="Universal_stress_UspA"/>
</dbReference>
<evidence type="ECO:0000256" key="1">
    <source>
        <dbReference type="ARBA" id="ARBA00008791"/>
    </source>
</evidence>
<dbReference type="Gene3D" id="3.40.50.620">
    <property type="entry name" value="HUPs"/>
    <property type="match status" value="1"/>
</dbReference>
<dbReference type="SUPFAM" id="SSF52402">
    <property type="entry name" value="Adenine nucleotide alpha hydrolases-like"/>
    <property type="match status" value="1"/>
</dbReference>
<organism evidence="3 4">
    <name type="scientific">Collinsella tanakaei</name>
    <dbReference type="NCBI Taxonomy" id="626935"/>
    <lineage>
        <taxon>Bacteria</taxon>
        <taxon>Bacillati</taxon>
        <taxon>Actinomycetota</taxon>
        <taxon>Coriobacteriia</taxon>
        <taxon>Coriobacteriales</taxon>
        <taxon>Coriobacteriaceae</taxon>
        <taxon>Collinsella</taxon>
    </lineage>
</organism>
<dbReference type="PANTHER" id="PTHR46268:SF6">
    <property type="entry name" value="UNIVERSAL STRESS PROTEIN UP12"/>
    <property type="match status" value="1"/>
</dbReference>
<dbReference type="Pfam" id="PF00582">
    <property type="entry name" value="Usp"/>
    <property type="match status" value="1"/>
</dbReference>
<reference evidence="3 4" key="1">
    <citation type="submission" date="2018-08" db="EMBL/GenBank/DDBJ databases">
        <title>A genome reference for cultivated species of the human gut microbiota.</title>
        <authorList>
            <person name="Zou Y."/>
            <person name="Xue W."/>
            <person name="Luo G."/>
        </authorList>
    </citation>
    <scope>NUCLEOTIDE SEQUENCE [LARGE SCALE GENOMIC DNA]</scope>
    <source>
        <strain evidence="3 4">TF08-14</strain>
    </source>
</reference>
<dbReference type="InterPro" id="IPR006016">
    <property type="entry name" value="UspA"/>
</dbReference>
<dbReference type="InterPro" id="IPR014729">
    <property type="entry name" value="Rossmann-like_a/b/a_fold"/>
</dbReference>
<dbReference type="EMBL" id="QSRJ01000010">
    <property type="protein sequence ID" value="RGL08409.1"/>
    <property type="molecule type" value="Genomic_DNA"/>
</dbReference>
<name>A0A3E4QQ26_9ACTN</name>
<dbReference type="PRINTS" id="PR01438">
    <property type="entry name" value="UNVRSLSTRESS"/>
</dbReference>
<accession>A0A3E4QQ26</accession>
<sequence>MLFKNVLVPYDESEHAAAALHLAIDLVGDDPEATIRVVTVVSNDIMPPSALSAAVAFDTSPVSYENYEALLSHIAERSDRELHDDVAGLLGKDMQGIHAKLVIETRLAGSPVEGITNYAMDHRCDLIVMGRRGLGALRGMLGSVSYGVLRSADIPVLTVK</sequence>